<feature type="region of interest" description="Disordered" evidence="1">
    <location>
        <begin position="307"/>
        <end position="339"/>
    </location>
</feature>
<keyword evidence="5" id="KW-1185">Reference proteome</keyword>
<feature type="transmembrane region" description="Helical" evidence="2">
    <location>
        <begin position="281"/>
        <end position="303"/>
    </location>
</feature>
<dbReference type="Pfam" id="PF00652">
    <property type="entry name" value="Ricin_B_lectin"/>
    <property type="match status" value="1"/>
</dbReference>
<evidence type="ECO:0000313" key="5">
    <source>
        <dbReference type="Proteomes" id="UP001165590"/>
    </source>
</evidence>
<protein>
    <submittedName>
        <fullName evidence="4">Ricin-type beta-trefoil lectin domain protein</fullName>
    </submittedName>
</protein>
<dbReference type="SUPFAM" id="SSF50370">
    <property type="entry name" value="Ricin B-like lectins"/>
    <property type="match status" value="1"/>
</dbReference>
<keyword evidence="2" id="KW-0812">Transmembrane</keyword>
<proteinExistence type="predicted"/>
<dbReference type="InterPro" id="IPR000772">
    <property type="entry name" value="Ricin_B_lectin"/>
</dbReference>
<dbReference type="Proteomes" id="UP001165590">
    <property type="component" value="Unassembled WGS sequence"/>
</dbReference>
<organism evidence="4 5">
    <name type="scientific">Streptomyces ortus</name>
    <dbReference type="NCBI Taxonomy" id="2867268"/>
    <lineage>
        <taxon>Bacteria</taxon>
        <taxon>Bacillati</taxon>
        <taxon>Actinomycetota</taxon>
        <taxon>Actinomycetes</taxon>
        <taxon>Kitasatosporales</taxon>
        <taxon>Streptomycetaceae</taxon>
        <taxon>Streptomyces</taxon>
    </lineage>
</organism>
<keyword evidence="2" id="KW-0472">Membrane</keyword>
<dbReference type="PROSITE" id="PS50231">
    <property type="entry name" value="RICIN_B_LECTIN"/>
    <property type="match status" value="1"/>
</dbReference>
<keyword evidence="2" id="KW-1133">Transmembrane helix</keyword>
<accession>A0ABT3VFE5</accession>
<feature type="region of interest" description="Disordered" evidence="1">
    <location>
        <begin position="243"/>
        <end position="271"/>
    </location>
</feature>
<evidence type="ECO:0000313" key="4">
    <source>
        <dbReference type="EMBL" id="MCX4237375.1"/>
    </source>
</evidence>
<dbReference type="InterPro" id="IPR035992">
    <property type="entry name" value="Ricin_B-like_lectins"/>
</dbReference>
<reference evidence="4" key="1">
    <citation type="journal article" date="2022" name="bioRxiv">
        <title>Discovery and biosynthetic assessment of Streptomyces ortus sp nov. isolated from a deep-sea sponge.</title>
        <authorList>
            <person name="Williams S.E."/>
        </authorList>
    </citation>
    <scope>NUCLEOTIDE SEQUENCE</scope>
    <source>
        <strain evidence="4">A15ISP2-DRY2</strain>
    </source>
</reference>
<evidence type="ECO:0000256" key="1">
    <source>
        <dbReference type="SAM" id="MobiDB-lite"/>
    </source>
</evidence>
<dbReference type="CDD" id="cd00161">
    <property type="entry name" value="beta-trefoil_Ricin-like"/>
    <property type="match status" value="1"/>
</dbReference>
<dbReference type="SMART" id="SM00458">
    <property type="entry name" value="RICIN"/>
    <property type="match status" value="1"/>
</dbReference>
<dbReference type="EMBL" id="JAIFZO010000002">
    <property type="protein sequence ID" value="MCX4237375.1"/>
    <property type="molecule type" value="Genomic_DNA"/>
</dbReference>
<feature type="compositionally biased region" description="Low complexity" evidence="1">
    <location>
        <begin position="318"/>
        <end position="336"/>
    </location>
</feature>
<dbReference type="Gene3D" id="2.80.10.50">
    <property type="match status" value="1"/>
</dbReference>
<dbReference type="RefSeq" id="WP_267029792.1">
    <property type="nucleotide sequence ID" value="NZ_JAIFZO010000002.1"/>
</dbReference>
<comment type="caution">
    <text evidence="4">The sequence shown here is derived from an EMBL/GenBank/DDBJ whole genome shotgun (WGS) entry which is preliminary data.</text>
</comment>
<sequence length="468" mass="49370">MSEEIDGVRPVAALLARHGPSLYDYAEICAAGSAELSRMLGAEAFRQVVQDLVKSGSVGAIRPRLLLAVREAERARCLAERSEEGSSGILPTRTMSTGGRSLAHTAFMMLPRVTQYVLWHTEVEAEPPTVTAALLGIESGLVRGKLDRAREQLRAALLRAHADGSDGRPCRNYSRLLDASPQRGGSLLVEVQVHLEDCTYCRIAAEQLELSFTEPGVLLAEALLGGDAQSYLVACRRRVPSSAAGGPEAVRTRDGHFQNVRAPGGISKGGPHAARRISPRIFAVGIAAGAAVVVAALLVAVRWSDEAAEPTDTQPPRGTGVPSSPAAPSTARPVTPQGDRLRNAAADLCMDIRGGAARRGADITLSVCSAARTQQWTSTGDGLLRNLAQPDLCLDTGGDDEVVDLEPCDSEGNGSFGLRFDLTRDGQLLMQDEGKLSVAPVSPDAGAVVVAVPRNNSPDQKWLVESGT</sequence>
<name>A0ABT3VFE5_9ACTN</name>
<feature type="domain" description="Ricin B lectin" evidence="3">
    <location>
        <begin position="337"/>
        <end position="465"/>
    </location>
</feature>
<gene>
    <name evidence="4" type="ORF">K3769_32315</name>
</gene>
<evidence type="ECO:0000256" key="2">
    <source>
        <dbReference type="SAM" id="Phobius"/>
    </source>
</evidence>
<evidence type="ECO:0000259" key="3">
    <source>
        <dbReference type="SMART" id="SM00458"/>
    </source>
</evidence>